<evidence type="ECO:0000259" key="11">
    <source>
        <dbReference type="PROSITE" id="PS51841"/>
    </source>
</evidence>
<evidence type="ECO:0000256" key="9">
    <source>
        <dbReference type="ARBA" id="ARBA00023264"/>
    </source>
</evidence>
<dbReference type="Gene3D" id="2.60.40.1260">
    <property type="entry name" value="Lamin Tail domain"/>
    <property type="match status" value="1"/>
</dbReference>
<evidence type="ECO:0000256" key="6">
    <source>
        <dbReference type="ARBA" id="ARBA00023098"/>
    </source>
</evidence>
<name>X1EED8_9ZZZZ</name>
<evidence type="ECO:0000256" key="3">
    <source>
        <dbReference type="ARBA" id="ARBA00022679"/>
    </source>
</evidence>
<feature type="transmembrane region" description="Helical" evidence="10">
    <location>
        <begin position="199"/>
        <end position="217"/>
    </location>
</feature>
<dbReference type="Pfam" id="PF02660">
    <property type="entry name" value="G3P_acyltransf"/>
    <property type="match status" value="1"/>
</dbReference>
<keyword evidence="4 10" id="KW-0812">Transmembrane</keyword>
<dbReference type="PROSITE" id="PS51841">
    <property type="entry name" value="LTD"/>
    <property type="match status" value="1"/>
</dbReference>
<feature type="transmembrane region" description="Helical" evidence="10">
    <location>
        <begin position="140"/>
        <end position="160"/>
    </location>
</feature>
<comment type="caution">
    <text evidence="12">The sequence shown here is derived from an EMBL/GenBank/DDBJ whole genome shotgun (WGS) entry which is preliminary data.</text>
</comment>
<dbReference type="InterPro" id="IPR003811">
    <property type="entry name" value="G3P_acylTferase_PlsY"/>
</dbReference>
<feature type="transmembrane region" description="Helical" evidence="10">
    <location>
        <begin position="112"/>
        <end position="134"/>
    </location>
</feature>
<dbReference type="InterPro" id="IPR001322">
    <property type="entry name" value="Lamin_tail_dom"/>
</dbReference>
<evidence type="ECO:0000256" key="5">
    <source>
        <dbReference type="ARBA" id="ARBA00022989"/>
    </source>
</evidence>
<dbReference type="AlphaFoldDB" id="X1EED8"/>
<evidence type="ECO:0000313" key="12">
    <source>
        <dbReference type="EMBL" id="GAH31661.1"/>
    </source>
</evidence>
<dbReference type="GO" id="GO:0005886">
    <property type="term" value="C:plasma membrane"/>
    <property type="evidence" value="ECO:0007669"/>
    <property type="project" value="InterPro"/>
</dbReference>
<feature type="transmembrane region" description="Helical" evidence="10">
    <location>
        <begin position="172"/>
        <end position="193"/>
    </location>
</feature>
<keyword evidence="9" id="KW-1208">Phospholipid metabolism</keyword>
<dbReference type="GO" id="GO:0008654">
    <property type="term" value="P:phospholipid biosynthetic process"/>
    <property type="evidence" value="ECO:0007669"/>
    <property type="project" value="UniProtKB-KW"/>
</dbReference>
<sequence length="231" mass="24895">MPYVESDEYVEITNLGDQPQELTGCVLMDISEGYPSFTFPSYILAPGKSIRVYTNECHPEWGGFSFEYSQPIWNNSEPDVAVLYDNQGKDIRQLGDGNMGARNAFRELGAKVGVAIFFIDASKGVLAILIAQAANIPQVAILFTGAAAVVGHNWPVFTGFRGGRGESTTIGALLALITQPMLIIAGPAVLTLFIRKNVTTASCVLFIPLPLVCWWLGAPGSLISYSMALPC</sequence>
<dbReference type="SMART" id="SM01207">
    <property type="entry name" value="G3P_acyltransf"/>
    <property type="match status" value="1"/>
</dbReference>
<protein>
    <recommendedName>
        <fullName evidence="11">LTD domain-containing protein</fullName>
    </recommendedName>
</protein>
<dbReference type="GO" id="GO:0043772">
    <property type="term" value="F:acyl-phosphate glycerol-3-phosphate acyltransferase activity"/>
    <property type="evidence" value="ECO:0007669"/>
    <property type="project" value="InterPro"/>
</dbReference>
<feature type="domain" description="LTD" evidence="11">
    <location>
        <begin position="1"/>
        <end position="103"/>
    </location>
</feature>
<evidence type="ECO:0000256" key="7">
    <source>
        <dbReference type="ARBA" id="ARBA00023136"/>
    </source>
</evidence>
<evidence type="ECO:0000256" key="2">
    <source>
        <dbReference type="ARBA" id="ARBA00022516"/>
    </source>
</evidence>
<evidence type="ECO:0000256" key="10">
    <source>
        <dbReference type="SAM" id="Phobius"/>
    </source>
</evidence>
<dbReference type="PANTHER" id="PTHR30309:SF0">
    <property type="entry name" value="GLYCEROL-3-PHOSPHATE ACYLTRANSFERASE-RELATED"/>
    <property type="match status" value="1"/>
</dbReference>
<organism evidence="12">
    <name type="scientific">marine sediment metagenome</name>
    <dbReference type="NCBI Taxonomy" id="412755"/>
    <lineage>
        <taxon>unclassified sequences</taxon>
        <taxon>metagenomes</taxon>
        <taxon>ecological metagenomes</taxon>
    </lineage>
</organism>
<evidence type="ECO:0000256" key="8">
    <source>
        <dbReference type="ARBA" id="ARBA00023209"/>
    </source>
</evidence>
<accession>X1EED8</accession>
<dbReference type="PANTHER" id="PTHR30309">
    <property type="entry name" value="INNER MEMBRANE PROTEIN YGIH"/>
    <property type="match status" value="1"/>
</dbReference>
<keyword evidence="2" id="KW-0444">Lipid biosynthesis</keyword>
<keyword evidence="1" id="KW-1003">Cell membrane</keyword>
<evidence type="ECO:0000256" key="1">
    <source>
        <dbReference type="ARBA" id="ARBA00022475"/>
    </source>
</evidence>
<dbReference type="InterPro" id="IPR036415">
    <property type="entry name" value="Lamin_tail_dom_sf"/>
</dbReference>
<feature type="non-terminal residue" evidence="12">
    <location>
        <position position="231"/>
    </location>
</feature>
<keyword evidence="7 10" id="KW-0472">Membrane</keyword>
<dbReference type="EMBL" id="BARU01011549">
    <property type="protein sequence ID" value="GAH31661.1"/>
    <property type="molecule type" value="Genomic_DNA"/>
</dbReference>
<keyword evidence="5 10" id="KW-1133">Transmembrane helix</keyword>
<proteinExistence type="predicted"/>
<keyword evidence="6" id="KW-0443">Lipid metabolism</keyword>
<evidence type="ECO:0000256" key="4">
    <source>
        <dbReference type="ARBA" id="ARBA00022692"/>
    </source>
</evidence>
<reference evidence="12" key="1">
    <citation type="journal article" date="2014" name="Front. Microbiol.">
        <title>High frequency of phylogenetically diverse reductive dehalogenase-homologous genes in deep subseafloor sedimentary metagenomes.</title>
        <authorList>
            <person name="Kawai M."/>
            <person name="Futagami T."/>
            <person name="Toyoda A."/>
            <person name="Takaki Y."/>
            <person name="Nishi S."/>
            <person name="Hori S."/>
            <person name="Arai W."/>
            <person name="Tsubouchi T."/>
            <person name="Morono Y."/>
            <person name="Uchiyama I."/>
            <person name="Ito T."/>
            <person name="Fujiyama A."/>
            <person name="Inagaki F."/>
            <person name="Takami H."/>
        </authorList>
    </citation>
    <scope>NUCLEOTIDE SEQUENCE</scope>
    <source>
        <strain evidence="12">Expedition CK06-06</strain>
    </source>
</reference>
<keyword evidence="8" id="KW-0594">Phospholipid biosynthesis</keyword>
<keyword evidence="3" id="KW-0808">Transferase</keyword>
<dbReference type="SUPFAM" id="SSF74853">
    <property type="entry name" value="Lamin A/C globular tail domain"/>
    <property type="match status" value="1"/>
</dbReference>
<gene>
    <name evidence="12" type="ORF">S03H2_21642</name>
</gene>